<dbReference type="PANTHER" id="PTHR21432:SF20">
    <property type="entry name" value="ACETYL-COA HYDROLASE"/>
    <property type="match status" value="1"/>
</dbReference>
<dbReference type="Gene3D" id="3.40.1080.10">
    <property type="entry name" value="Glutaconate Coenzyme A-transferase"/>
    <property type="match status" value="1"/>
</dbReference>
<accession>A0A915E2R5</accession>
<organism evidence="1 2">
    <name type="scientific">Ditylenchus dipsaci</name>
    <dbReference type="NCBI Taxonomy" id="166011"/>
    <lineage>
        <taxon>Eukaryota</taxon>
        <taxon>Metazoa</taxon>
        <taxon>Ecdysozoa</taxon>
        <taxon>Nematoda</taxon>
        <taxon>Chromadorea</taxon>
        <taxon>Rhabditida</taxon>
        <taxon>Tylenchina</taxon>
        <taxon>Tylenchomorpha</taxon>
        <taxon>Sphaerularioidea</taxon>
        <taxon>Anguinidae</taxon>
        <taxon>Anguininae</taxon>
        <taxon>Ditylenchus</taxon>
    </lineage>
</organism>
<dbReference type="SUPFAM" id="SSF100950">
    <property type="entry name" value="NagB/RpiA/CoA transferase-like"/>
    <property type="match status" value="1"/>
</dbReference>
<proteinExistence type="predicted"/>
<keyword evidence="1" id="KW-1185">Reference proteome</keyword>
<protein>
    <submittedName>
        <fullName evidence="2">4-hydroxybutyrate coenzyme A transferase</fullName>
    </submittedName>
</protein>
<dbReference type="Proteomes" id="UP000887574">
    <property type="component" value="Unplaced"/>
</dbReference>
<dbReference type="GO" id="GO:0006083">
    <property type="term" value="P:acetate metabolic process"/>
    <property type="evidence" value="ECO:0007669"/>
    <property type="project" value="InterPro"/>
</dbReference>
<name>A0A915E2R5_9BILA</name>
<dbReference type="GO" id="GO:0008775">
    <property type="term" value="F:acetate CoA-transferase activity"/>
    <property type="evidence" value="ECO:0007669"/>
    <property type="project" value="InterPro"/>
</dbReference>
<dbReference type="InterPro" id="IPR046433">
    <property type="entry name" value="ActCoA_hydro"/>
</dbReference>
<dbReference type="GO" id="GO:0005739">
    <property type="term" value="C:mitochondrion"/>
    <property type="evidence" value="ECO:0007669"/>
    <property type="project" value="TreeGrafter"/>
</dbReference>
<reference evidence="2" key="1">
    <citation type="submission" date="2022-11" db="UniProtKB">
        <authorList>
            <consortium name="WormBaseParasite"/>
        </authorList>
    </citation>
    <scope>IDENTIFICATION</scope>
</reference>
<dbReference type="InterPro" id="IPR037171">
    <property type="entry name" value="NagB/RpiA_transferase-like"/>
</dbReference>
<dbReference type="PANTHER" id="PTHR21432">
    <property type="entry name" value="ACETYL-COA HYDROLASE-RELATED"/>
    <property type="match status" value="1"/>
</dbReference>
<evidence type="ECO:0000313" key="1">
    <source>
        <dbReference type="Proteomes" id="UP000887574"/>
    </source>
</evidence>
<sequence length="161" mass="17625">MLLGKSYSASSCRRLSTSLRHLKTISNTRGPEPRMRSFPIPGKSPAVKDLQNAFDLVKTGDNIFIHGIAATPTPLLNGLCEHVKTNNVSKVTLHHLHLEGDTPWTAENELKNKYGQTLFTGHNLRSAVNEGVADFNSCFLHEGPVARPLLPLSRALTTSSE</sequence>
<dbReference type="AlphaFoldDB" id="A0A915E2R5"/>
<dbReference type="WBParaSite" id="jg26083">
    <property type="protein sequence ID" value="jg26083"/>
    <property type="gene ID" value="jg26083"/>
</dbReference>
<evidence type="ECO:0000313" key="2">
    <source>
        <dbReference type="WBParaSite" id="jg26083"/>
    </source>
</evidence>